<keyword evidence="1" id="KW-0862">Zinc</keyword>
<sequence length="176" mass="18518">MSSWGLQQCLVPAATDVTGRTSPIRVCDSVPFTPKAMSVGCSDGGLGAGGVSEAEVRQAANVGSFAKGEALLKASPSAVRITGRDGEAQVQSERGSQHYTVRLGRSGVSVAAKCSCVDSRTRGGLCKHGVAVALLFLQHGHPLPVLETVAKNPRKRPIATPQREKSEEVEERRCPR</sequence>
<evidence type="ECO:0000256" key="1">
    <source>
        <dbReference type="PROSITE-ProRule" id="PRU00325"/>
    </source>
</evidence>
<evidence type="ECO:0000259" key="3">
    <source>
        <dbReference type="PROSITE" id="PS50966"/>
    </source>
</evidence>
<comment type="caution">
    <text evidence="4">The sequence shown here is derived from an EMBL/GenBank/DDBJ whole genome shotgun (WGS) entry which is preliminary data.</text>
</comment>
<keyword evidence="1" id="KW-0479">Metal-binding</keyword>
<evidence type="ECO:0000313" key="5">
    <source>
        <dbReference type="Proteomes" id="UP001178507"/>
    </source>
</evidence>
<protein>
    <recommendedName>
        <fullName evidence="3">SWIM-type domain-containing protein</fullName>
    </recommendedName>
</protein>
<dbReference type="InterPro" id="IPR007527">
    <property type="entry name" value="Znf_SWIM"/>
</dbReference>
<organism evidence="4 5">
    <name type="scientific">Effrenium voratum</name>
    <dbReference type="NCBI Taxonomy" id="2562239"/>
    <lineage>
        <taxon>Eukaryota</taxon>
        <taxon>Sar</taxon>
        <taxon>Alveolata</taxon>
        <taxon>Dinophyceae</taxon>
        <taxon>Suessiales</taxon>
        <taxon>Symbiodiniaceae</taxon>
        <taxon>Effrenium</taxon>
    </lineage>
</organism>
<accession>A0AA36IG73</accession>
<keyword evidence="1" id="KW-0863">Zinc-finger</keyword>
<feature type="domain" description="SWIM-type" evidence="3">
    <location>
        <begin position="99"/>
        <end position="137"/>
    </location>
</feature>
<feature type="region of interest" description="Disordered" evidence="2">
    <location>
        <begin position="152"/>
        <end position="176"/>
    </location>
</feature>
<dbReference type="EMBL" id="CAUJNA010001428">
    <property type="protein sequence ID" value="CAJ1386860.1"/>
    <property type="molecule type" value="Genomic_DNA"/>
</dbReference>
<gene>
    <name evidence="4" type="ORF">EVOR1521_LOCUS13047</name>
</gene>
<dbReference type="Proteomes" id="UP001178507">
    <property type="component" value="Unassembled WGS sequence"/>
</dbReference>
<evidence type="ECO:0000256" key="2">
    <source>
        <dbReference type="SAM" id="MobiDB-lite"/>
    </source>
</evidence>
<keyword evidence="5" id="KW-1185">Reference proteome</keyword>
<reference evidence="4" key="1">
    <citation type="submission" date="2023-08" db="EMBL/GenBank/DDBJ databases">
        <authorList>
            <person name="Chen Y."/>
            <person name="Shah S."/>
            <person name="Dougan E. K."/>
            <person name="Thang M."/>
            <person name="Chan C."/>
        </authorList>
    </citation>
    <scope>NUCLEOTIDE SEQUENCE</scope>
</reference>
<dbReference type="AlphaFoldDB" id="A0AA36IG73"/>
<dbReference type="GO" id="GO:0008270">
    <property type="term" value="F:zinc ion binding"/>
    <property type="evidence" value="ECO:0007669"/>
    <property type="project" value="UniProtKB-KW"/>
</dbReference>
<name>A0AA36IG73_9DINO</name>
<feature type="compositionally biased region" description="Basic and acidic residues" evidence="2">
    <location>
        <begin position="162"/>
        <end position="176"/>
    </location>
</feature>
<dbReference type="PROSITE" id="PS50966">
    <property type="entry name" value="ZF_SWIM"/>
    <property type="match status" value="1"/>
</dbReference>
<proteinExistence type="predicted"/>
<evidence type="ECO:0000313" key="4">
    <source>
        <dbReference type="EMBL" id="CAJ1386860.1"/>
    </source>
</evidence>